<accession>A0A1Y2F563</accession>
<proteinExistence type="predicted"/>
<protein>
    <recommendedName>
        <fullName evidence="4">BRCT domain-containing protein</fullName>
    </recommendedName>
</protein>
<evidence type="ECO:0008006" key="4">
    <source>
        <dbReference type="Google" id="ProtNLM"/>
    </source>
</evidence>
<dbReference type="RefSeq" id="XP_040723682.1">
    <property type="nucleotide sequence ID" value="XM_040871462.1"/>
</dbReference>
<evidence type="ECO:0000256" key="1">
    <source>
        <dbReference type="SAM" id="MobiDB-lite"/>
    </source>
</evidence>
<dbReference type="InterPro" id="IPR036420">
    <property type="entry name" value="BRCT_dom_sf"/>
</dbReference>
<organism evidence="2 3">
    <name type="scientific">Protomyces lactucae-debilis</name>
    <dbReference type="NCBI Taxonomy" id="2754530"/>
    <lineage>
        <taxon>Eukaryota</taxon>
        <taxon>Fungi</taxon>
        <taxon>Dikarya</taxon>
        <taxon>Ascomycota</taxon>
        <taxon>Taphrinomycotina</taxon>
        <taxon>Taphrinomycetes</taxon>
        <taxon>Taphrinales</taxon>
        <taxon>Protomycetaceae</taxon>
        <taxon>Protomyces</taxon>
    </lineage>
</organism>
<dbReference type="SUPFAM" id="SSF52113">
    <property type="entry name" value="BRCT domain"/>
    <property type="match status" value="1"/>
</dbReference>
<feature type="region of interest" description="Disordered" evidence="1">
    <location>
        <begin position="119"/>
        <end position="157"/>
    </location>
</feature>
<dbReference type="Proteomes" id="UP000193685">
    <property type="component" value="Unassembled WGS sequence"/>
</dbReference>
<dbReference type="AlphaFoldDB" id="A0A1Y2F563"/>
<dbReference type="GeneID" id="63788061"/>
<dbReference type="EMBL" id="MCFI01000016">
    <property type="protein sequence ID" value="ORY79050.1"/>
    <property type="molecule type" value="Genomic_DNA"/>
</dbReference>
<feature type="compositionally biased region" description="Basic and acidic residues" evidence="1">
    <location>
        <begin position="135"/>
        <end position="153"/>
    </location>
</feature>
<keyword evidence="3" id="KW-1185">Reference proteome</keyword>
<evidence type="ECO:0000313" key="2">
    <source>
        <dbReference type="EMBL" id="ORY79050.1"/>
    </source>
</evidence>
<comment type="caution">
    <text evidence="2">The sequence shown here is derived from an EMBL/GenBank/DDBJ whole genome shotgun (WGS) entry which is preliminary data.</text>
</comment>
<feature type="compositionally biased region" description="Polar residues" evidence="1">
    <location>
        <begin position="119"/>
        <end position="129"/>
    </location>
</feature>
<reference evidence="2 3" key="1">
    <citation type="submission" date="2016-07" db="EMBL/GenBank/DDBJ databases">
        <title>Pervasive Adenine N6-methylation of Active Genes in Fungi.</title>
        <authorList>
            <consortium name="DOE Joint Genome Institute"/>
            <person name="Mondo S.J."/>
            <person name="Dannebaum R.O."/>
            <person name="Kuo R.C."/>
            <person name="Labutti K."/>
            <person name="Haridas S."/>
            <person name="Kuo A."/>
            <person name="Salamov A."/>
            <person name="Ahrendt S.R."/>
            <person name="Lipzen A."/>
            <person name="Sullivan W."/>
            <person name="Andreopoulos W.B."/>
            <person name="Clum A."/>
            <person name="Lindquist E."/>
            <person name="Daum C."/>
            <person name="Ramamoorthy G.K."/>
            <person name="Gryganskyi A."/>
            <person name="Culley D."/>
            <person name="Magnuson J.K."/>
            <person name="James T.Y."/>
            <person name="O'Malley M.A."/>
            <person name="Stajich J.E."/>
            <person name="Spatafora J.W."/>
            <person name="Visel A."/>
            <person name="Grigoriev I.V."/>
        </authorList>
    </citation>
    <scope>NUCLEOTIDE SEQUENCE [LARGE SCALE GENOMIC DNA]</scope>
    <source>
        <strain evidence="2 3">12-1054</strain>
    </source>
</reference>
<name>A0A1Y2F563_PROLT</name>
<gene>
    <name evidence="2" type="ORF">BCR37DRAFT_394389</name>
</gene>
<evidence type="ECO:0000313" key="3">
    <source>
        <dbReference type="Proteomes" id="UP000193685"/>
    </source>
</evidence>
<sequence>MLFEHVEAAFSSAVPETVLLLFTALGGHVVAHVTADLYICISPPAKLSTGSQDTCFVAAEWILECADQGVLLNLTDYDPVLVQARMLLKLDEEHEKEVDAAMSSLRAQIATLDECVSTDTTVSDGSNQYGGKRRQISEEDTGQRDTSSRELQHKRQRTTRLSLVDLPRRSTLQEVKVIKSVKGSKGRVLTVTAADAMTGGRLLSPGPSLSL</sequence>